<comment type="caution">
    <text evidence="5">The sequence shown here is derived from an EMBL/GenBank/DDBJ whole genome shotgun (WGS) entry which is preliminary data.</text>
</comment>
<evidence type="ECO:0000313" key="5">
    <source>
        <dbReference type="EMBL" id="MCO5975946.1"/>
    </source>
</evidence>
<proteinExistence type="predicted"/>
<protein>
    <submittedName>
        <fullName evidence="5">PilC/PilY family type IV pilus protein</fullName>
    </submittedName>
</protein>
<keyword evidence="3" id="KW-0732">Signal</keyword>
<dbReference type="Pfam" id="PF05567">
    <property type="entry name" value="T4P_PilY1"/>
    <property type="match status" value="1"/>
</dbReference>
<evidence type="ECO:0000256" key="3">
    <source>
        <dbReference type="SAM" id="SignalP"/>
    </source>
</evidence>
<evidence type="ECO:0000313" key="6">
    <source>
        <dbReference type="Proteomes" id="UP001204851"/>
    </source>
</evidence>
<keyword evidence="6" id="KW-1185">Reference proteome</keyword>
<evidence type="ECO:0000256" key="2">
    <source>
        <dbReference type="ARBA" id="ARBA00022837"/>
    </source>
</evidence>
<feature type="chain" id="PRO_5045052010" evidence="3">
    <location>
        <begin position="27"/>
        <end position="1262"/>
    </location>
</feature>
<dbReference type="InterPro" id="IPR008707">
    <property type="entry name" value="B-propeller_PilY1"/>
</dbReference>
<keyword evidence="1" id="KW-0479">Metal-binding</keyword>
<dbReference type="Proteomes" id="UP001204851">
    <property type="component" value="Unassembled WGS sequence"/>
</dbReference>
<dbReference type="EMBL" id="JAMXMC010000002">
    <property type="protein sequence ID" value="MCO5975946.1"/>
    <property type="molecule type" value="Genomic_DNA"/>
</dbReference>
<name>A0ABT1BIA6_9BURK</name>
<keyword evidence="2" id="KW-0106">Calcium</keyword>
<organism evidence="5 6">
    <name type="scientific">Ideonella oryzae</name>
    <dbReference type="NCBI Taxonomy" id="2937441"/>
    <lineage>
        <taxon>Bacteria</taxon>
        <taxon>Pseudomonadati</taxon>
        <taxon>Pseudomonadota</taxon>
        <taxon>Betaproteobacteria</taxon>
        <taxon>Burkholderiales</taxon>
        <taxon>Sphaerotilaceae</taxon>
        <taxon>Ideonella</taxon>
    </lineage>
</organism>
<feature type="domain" description="PilY1 beta-propeller" evidence="4">
    <location>
        <begin position="686"/>
        <end position="1021"/>
    </location>
</feature>
<accession>A0ABT1BIA6</accession>
<gene>
    <name evidence="5" type="ORF">M0L44_04285</name>
</gene>
<reference evidence="5 6" key="1">
    <citation type="submission" date="2022-06" db="EMBL/GenBank/DDBJ databases">
        <title>Ideonella sp. NS12-5 Genome sequencing and assembly.</title>
        <authorList>
            <person name="Jung Y."/>
        </authorList>
    </citation>
    <scope>NUCLEOTIDE SEQUENCE [LARGE SCALE GENOMIC DNA]</scope>
    <source>
        <strain evidence="5 6">NS12-5</strain>
    </source>
</reference>
<feature type="signal peptide" evidence="3">
    <location>
        <begin position="1"/>
        <end position="26"/>
    </location>
</feature>
<evidence type="ECO:0000256" key="1">
    <source>
        <dbReference type="ARBA" id="ARBA00022723"/>
    </source>
</evidence>
<sequence>MRSFQGTRIRNRVCLLTAMAACATWATEPSQRPLTSQSGSTPLPNVMTTIDDSGSMLSDAMPEGTFSVNGKSVSLLSKWVAGFPGDPRKGTTYGDCYAPADPASTSTYQRWYRSPDINTIWYNPEVRYRPWLKPKPAPDGSGVRMSNVADPKKAPWDPVTTGLSPATFDLVTKRSINTTWCTGSSATSSGSKNFSPGIYYRLKTPTSAPDVAGNFVLYDVNGVDGPYSPDLKSADRTDCAGTKCTQAEEIQNFANWFTYYRMRESMAKAAVTESFFNFKDKLRAGWGRINKTTATKVDGTAATKSFSIVELGVKQLDATQLETMLTGVQGIQSWPSTPLRTALDGVGQYFYKRTDSYSPWMTTPGDTSAPGNVKLACRRTVNVLTTDGYYNDSYTAASDQDTTASSFSYPYDEAHPDQNPGNYSPYTYTPGRPFTDAPGKYSNTLADAAMRWYVEDLDPSIANKVAPIDGDIAFWQHLTQFTVGIGVKGTLDASTDAAKASTLAALTQGTATWPDPSQGNPQKIDDLWHAAVNTGGDFNSVKNVTELTQALSAAFGKAVDNTASESGAGTVASTLALQNIKFVPEYKSGAWYGDVLAYKLDTSGNVIGTSPVWKASSTLPAFTDRKLFTWSGSKPEAFTIKGVDAAGKTLISATETDAENLISYIRGDASNEGAASSYRSRGGQFLGDFINSPPVFVKNLVNLGYDQLSNGTWKGAYADYLATKSSRTDGVVAVGANAGVFHLFQGSTGKEVFGFLPREGFSHYAALASKTYGSNDNYHRFFVDGPTVESDVYIQPRGETGARWTNVLIGSMGAGGRDVFALHLPTADPSADLGASNVLWELSGHADLGYVIGDIRVGAIQGATLADHSGWYAFVGNGAYSSSGNAALLVVDVQSGAVVKSIQVPTSGANGLGGVYLLRNAHQEVYAAYAGDLQGNLWRFDFGDGANTDSWKVSFGGQPLFKALDSAGVAQPITASPMVIAHPSQGYVVLFGTGKLFDESDPTNMALQSFYGAWDNTAAGSPGGNASPFYAAVQAGGVSPYRSVLVQQTINTTDVVTGTKVVNGQTVTTNERFYKVSSNSIDWTTKKGWYLDLNIMGGQRVVYPSQGVLTFAYINTIVPAQPAAQCEYNVGTGFNFVIDAYSGAAPTTPVFDTNGDGVVNSSDAIVAGAQSLADGVDKLLTSQPDVVGDQPPVAQCLEDKEGRCPVGYCLTVAVNSSGEGQEMCLPDKCTINPAACPPAASHVITDRVWRQILNPPTPAAAP</sequence>
<evidence type="ECO:0000259" key="4">
    <source>
        <dbReference type="Pfam" id="PF05567"/>
    </source>
</evidence>